<dbReference type="GO" id="GO:0048544">
    <property type="term" value="P:recognition of pollen"/>
    <property type="evidence" value="ECO:0007669"/>
    <property type="project" value="InterPro"/>
</dbReference>
<comment type="catalytic activity">
    <reaction evidence="16 17">
        <text>L-seryl-[protein] + ATP = O-phospho-L-seryl-[protein] + ADP + H(+)</text>
        <dbReference type="Rhea" id="RHEA:17989"/>
        <dbReference type="Rhea" id="RHEA-COMP:9863"/>
        <dbReference type="Rhea" id="RHEA-COMP:11604"/>
        <dbReference type="ChEBI" id="CHEBI:15378"/>
        <dbReference type="ChEBI" id="CHEBI:29999"/>
        <dbReference type="ChEBI" id="CHEBI:30616"/>
        <dbReference type="ChEBI" id="CHEBI:83421"/>
        <dbReference type="ChEBI" id="CHEBI:456216"/>
        <dbReference type="EC" id="2.7.11.1"/>
    </reaction>
</comment>
<keyword evidence="9 17" id="KW-0547">Nucleotide-binding</keyword>
<sequence length="837" mass="92700">MGLFFLVSVLAAVLLSSHQQLFCAAGDRLAAGQSMSVNQTIVSAGQIFAFGFFTPENSTAANLHYAGIWYNNLPGRTVVWVANRENPLKDRAGVFAVIGDGNIAVLDGAGRTVWSTNLSGIPSNTSAVLLDSGNLVLRHDVDGGEVDVWQSFQHPTDTVLPGMKLRSNLSSGVGTRVTSWKGESDPFPGQFVMTLDPRNSLQLIFLKGSDMYARTIPWNGKPAITLQLSNLTSILVGTVVKEDDEILVTFNMLENSMIARFVLDYAGIWSFFSWVERQKNWVTLVSLPTRPCDFYSRCGPFGACAYAQSSCSCLDGFEPRSPEEWKRGNFTAGCVRQLQLQCDGTDRFVKVLGLRLPDGFSVMWNKSMQQCEAECSARCGCQGYAHAELSTLDARFLGSKCLIWLAEMEDLKQAPGTSEDFYVRLPASGLEGHTRLEDGVISNKNKRLIRIIIPILSFGMLLTGICCYFFIRRRKARVGKSRTRQSVRRQGSAGSEKEMPDVALFDFKSVKAATSNFCSENKLGQGGFGPVYKGRFLNGQDIAVKRLSKSSKQGYQEFHNEVRLIARLQHKNLVRLLGWCMHKSENILIYEYMPNKSLDNFIFDSTRLVELNWKKRFGIIKGIANGLLYLHEYSRMRVIHRDLKTSNILLDSEMNPKISDFGLARAFRTDQDIANTQRVVGTYGYMSPEYALNGVFSEKSDVFSFGVILLEIITGKKSTGFYPDSNSQGLFGYAWQMWEGGRGFELLDPSMLSSSSSATEVPICTQLAMLCIQEDAADRPTMSSVVFSLSNDVCTLPMPKKPAFVFERSPNSVLSAAHDSASKASINGLTATSVQGR</sequence>
<dbReference type="GO" id="GO:0004674">
    <property type="term" value="F:protein serine/threonine kinase activity"/>
    <property type="evidence" value="ECO:0007669"/>
    <property type="project" value="UniProtKB-KW"/>
</dbReference>
<feature type="domain" description="Apple" evidence="22">
    <location>
        <begin position="342"/>
        <end position="426"/>
    </location>
</feature>
<dbReference type="Gene3D" id="3.30.200.20">
    <property type="entry name" value="Phosphorylase Kinase, domain 1"/>
    <property type="match status" value="1"/>
</dbReference>
<dbReference type="Pfam" id="PF00954">
    <property type="entry name" value="S_locus_glycop"/>
    <property type="match status" value="1"/>
</dbReference>
<evidence type="ECO:0000259" key="20">
    <source>
        <dbReference type="PROSITE" id="PS50011"/>
    </source>
</evidence>
<dbReference type="InterPro" id="IPR008271">
    <property type="entry name" value="Ser/Thr_kinase_AS"/>
</dbReference>
<dbReference type="Pfam" id="PF07714">
    <property type="entry name" value="PK_Tyr_Ser-Thr"/>
    <property type="match status" value="1"/>
</dbReference>
<dbReference type="FunFam" id="3.30.200.20:FF:000195">
    <property type="entry name" value="G-type lectin S-receptor-like serine/threonine-protein kinase"/>
    <property type="match status" value="1"/>
</dbReference>
<keyword evidence="5" id="KW-0348">Hemagglutinin</keyword>
<dbReference type="Pfam" id="PF08276">
    <property type="entry name" value="PAN_2"/>
    <property type="match status" value="1"/>
</dbReference>
<evidence type="ECO:0000313" key="24">
    <source>
        <dbReference type="Proteomes" id="UP000652761"/>
    </source>
</evidence>
<dbReference type="GO" id="GO:0051707">
    <property type="term" value="P:response to other organism"/>
    <property type="evidence" value="ECO:0007669"/>
    <property type="project" value="UniProtKB-ARBA"/>
</dbReference>
<dbReference type="OrthoDB" id="4062651at2759"/>
<dbReference type="InterPro" id="IPR001480">
    <property type="entry name" value="Bulb-type_lectin_dom"/>
</dbReference>
<dbReference type="FunFam" id="2.90.10.10:FF:000005">
    <property type="entry name" value="G-type lectin S-receptor-like serine/threonine-protein kinase"/>
    <property type="match status" value="1"/>
</dbReference>
<organism evidence="23 24">
    <name type="scientific">Colocasia esculenta</name>
    <name type="common">Wild taro</name>
    <name type="synonym">Arum esculentum</name>
    <dbReference type="NCBI Taxonomy" id="4460"/>
    <lineage>
        <taxon>Eukaryota</taxon>
        <taxon>Viridiplantae</taxon>
        <taxon>Streptophyta</taxon>
        <taxon>Embryophyta</taxon>
        <taxon>Tracheophyta</taxon>
        <taxon>Spermatophyta</taxon>
        <taxon>Magnoliopsida</taxon>
        <taxon>Liliopsida</taxon>
        <taxon>Araceae</taxon>
        <taxon>Aroideae</taxon>
        <taxon>Colocasieae</taxon>
        <taxon>Colocasia</taxon>
    </lineage>
</organism>
<dbReference type="Gene3D" id="2.90.10.10">
    <property type="entry name" value="Bulb-type lectin domain"/>
    <property type="match status" value="1"/>
</dbReference>
<dbReference type="PANTHER" id="PTHR27002">
    <property type="entry name" value="RECEPTOR-LIKE SERINE/THREONINE-PROTEIN KINASE SD1-8"/>
    <property type="match status" value="1"/>
</dbReference>
<dbReference type="CDD" id="cd01098">
    <property type="entry name" value="PAN_AP_plant"/>
    <property type="match status" value="1"/>
</dbReference>
<dbReference type="InterPro" id="IPR036426">
    <property type="entry name" value="Bulb-type_lectin_dom_sf"/>
</dbReference>
<keyword evidence="3 17" id="KW-0723">Serine/threonine-protein kinase</keyword>
<evidence type="ECO:0000259" key="21">
    <source>
        <dbReference type="PROSITE" id="PS50927"/>
    </source>
</evidence>
<dbReference type="PROSITE" id="PS50927">
    <property type="entry name" value="BULB_LECTIN"/>
    <property type="match status" value="1"/>
</dbReference>
<evidence type="ECO:0000256" key="2">
    <source>
        <dbReference type="ARBA" id="ARBA00022475"/>
    </source>
</evidence>
<dbReference type="Gene3D" id="1.10.510.10">
    <property type="entry name" value="Transferase(Phosphotransferase) domain 1"/>
    <property type="match status" value="1"/>
</dbReference>
<evidence type="ECO:0000256" key="4">
    <source>
        <dbReference type="ARBA" id="ARBA00022536"/>
    </source>
</evidence>
<keyword evidence="6 17" id="KW-0808">Transferase</keyword>
<dbReference type="GO" id="GO:0005886">
    <property type="term" value="C:plasma membrane"/>
    <property type="evidence" value="ECO:0007669"/>
    <property type="project" value="UniProtKB-SubCell"/>
</dbReference>
<dbReference type="PIRSF" id="PIRSF000641">
    <property type="entry name" value="SRK"/>
    <property type="match status" value="1"/>
</dbReference>
<keyword evidence="12" id="KW-0430">Lectin</keyword>
<evidence type="ECO:0000256" key="1">
    <source>
        <dbReference type="ARBA" id="ARBA00004251"/>
    </source>
</evidence>
<evidence type="ECO:0000259" key="22">
    <source>
        <dbReference type="PROSITE" id="PS50948"/>
    </source>
</evidence>
<protein>
    <recommendedName>
        <fullName evidence="17">Receptor-like serine/threonine-protein kinase</fullName>
        <ecNumber evidence="17">2.7.11.1</ecNumber>
    </recommendedName>
</protein>
<keyword evidence="7 19" id="KW-0732">Signal</keyword>
<evidence type="ECO:0000256" key="10">
    <source>
        <dbReference type="ARBA" id="ARBA00022777"/>
    </source>
</evidence>
<dbReference type="EMBL" id="NMUH01003087">
    <property type="protein sequence ID" value="MQM03727.1"/>
    <property type="molecule type" value="Genomic_DNA"/>
</dbReference>
<proteinExistence type="inferred from homology"/>
<keyword evidence="11 17" id="KW-0067">ATP-binding</keyword>
<keyword evidence="18" id="KW-0472">Membrane</keyword>
<evidence type="ECO:0000256" key="17">
    <source>
        <dbReference type="PIRNR" id="PIRNR000641"/>
    </source>
</evidence>
<evidence type="ECO:0000256" key="16">
    <source>
        <dbReference type="ARBA" id="ARBA00048679"/>
    </source>
</evidence>
<evidence type="ECO:0000256" key="14">
    <source>
        <dbReference type="ARBA" id="ARBA00023180"/>
    </source>
</evidence>
<evidence type="ECO:0000256" key="19">
    <source>
        <dbReference type="SAM" id="SignalP"/>
    </source>
</evidence>
<keyword evidence="4" id="KW-0245">EGF-like domain</keyword>
<comment type="subcellular location">
    <subcellularLocation>
        <location evidence="1">Cell membrane</location>
        <topology evidence="1">Single-pass type I membrane protein</topology>
    </subcellularLocation>
</comment>
<evidence type="ECO:0000256" key="6">
    <source>
        <dbReference type="ARBA" id="ARBA00022679"/>
    </source>
</evidence>
<evidence type="ECO:0000256" key="15">
    <source>
        <dbReference type="ARBA" id="ARBA00047899"/>
    </source>
</evidence>
<reference evidence="23" key="1">
    <citation type="submission" date="2017-07" db="EMBL/GenBank/DDBJ databases">
        <title>Taro Niue Genome Assembly and Annotation.</title>
        <authorList>
            <person name="Atibalentja N."/>
            <person name="Keating K."/>
            <person name="Fields C.J."/>
        </authorList>
    </citation>
    <scope>NUCLEOTIDE SEQUENCE</scope>
    <source>
        <strain evidence="23">Niue_2</strain>
        <tissue evidence="23">Leaf</tissue>
    </source>
</reference>
<dbReference type="SMART" id="SM00473">
    <property type="entry name" value="PAN_AP"/>
    <property type="match status" value="1"/>
</dbReference>
<dbReference type="AlphaFoldDB" id="A0A843W8L6"/>
<comment type="catalytic activity">
    <reaction evidence="15 17">
        <text>L-threonyl-[protein] + ATP = O-phospho-L-threonyl-[protein] + ADP + H(+)</text>
        <dbReference type="Rhea" id="RHEA:46608"/>
        <dbReference type="Rhea" id="RHEA-COMP:11060"/>
        <dbReference type="Rhea" id="RHEA-COMP:11605"/>
        <dbReference type="ChEBI" id="CHEBI:15378"/>
        <dbReference type="ChEBI" id="CHEBI:30013"/>
        <dbReference type="ChEBI" id="CHEBI:30616"/>
        <dbReference type="ChEBI" id="CHEBI:61977"/>
        <dbReference type="ChEBI" id="CHEBI:456216"/>
        <dbReference type="EC" id="2.7.11.1"/>
    </reaction>
</comment>
<feature type="domain" description="Protein kinase" evidence="20">
    <location>
        <begin position="517"/>
        <end position="804"/>
    </location>
</feature>
<dbReference type="PROSITE" id="PS00108">
    <property type="entry name" value="PROTEIN_KINASE_ST"/>
    <property type="match status" value="1"/>
</dbReference>
<dbReference type="CDD" id="cd00028">
    <property type="entry name" value="B_lectin"/>
    <property type="match status" value="1"/>
</dbReference>
<keyword evidence="2" id="KW-1003">Cell membrane</keyword>
<feature type="chain" id="PRO_5032834036" description="Receptor-like serine/threonine-protein kinase" evidence="19">
    <location>
        <begin position="20"/>
        <end position="837"/>
    </location>
</feature>
<dbReference type="InterPro" id="IPR011009">
    <property type="entry name" value="Kinase-like_dom_sf"/>
</dbReference>
<feature type="transmembrane region" description="Helical" evidence="18">
    <location>
        <begin position="451"/>
        <end position="471"/>
    </location>
</feature>
<keyword evidence="13" id="KW-1015">Disulfide bond</keyword>
<dbReference type="InterPro" id="IPR003609">
    <property type="entry name" value="Pan_app"/>
</dbReference>
<dbReference type="PANTHER" id="PTHR27002:SF181">
    <property type="entry name" value="RECEPTOR-LIKE SERINE_THREONINE-PROTEIN KINASE"/>
    <property type="match status" value="1"/>
</dbReference>
<dbReference type="FunFam" id="1.10.510.10:FF:000060">
    <property type="entry name" value="G-type lectin S-receptor-like serine/threonine-protein kinase"/>
    <property type="match status" value="1"/>
</dbReference>
<keyword evidence="18" id="KW-1133">Transmembrane helix</keyword>
<feature type="signal peptide" evidence="19">
    <location>
        <begin position="1"/>
        <end position="19"/>
    </location>
</feature>
<comment type="similarity">
    <text evidence="17">Belongs to the protein kinase superfamily. Ser/Thr protein kinase family.</text>
</comment>
<evidence type="ECO:0000256" key="8">
    <source>
        <dbReference type="ARBA" id="ARBA00022737"/>
    </source>
</evidence>
<evidence type="ECO:0000256" key="3">
    <source>
        <dbReference type="ARBA" id="ARBA00022527"/>
    </source>
</evidence>
<keyword evidence="8" id="KW-0677">Repeat</keyword>
<keyword evidence="24" id="KW-1185">Reference proteome</keyword>
<evidence type="ECO:0000313" key="23">
    <source>
        <dbReference type="EMBL" id="MQM03727.1"/>
    </source>
</evidence>
<accession>A0A843W8L6</accession>
<dbReference type="GO" id="GO:0005537">
    <property type="term" value="F:D-mannose binding"/>
    <property type="evidence" value="ECO:0007669"/>
    <property type="project" value="UniProtKB-KW"/>
</dbReference>
<dbReference type="PROSITE" id="PS50948">
    <property type="entry name" value="PAN"/>
    <property type="match status" value="1"/>
</dbReference>
<keyword evidence="14" id="KW-0325">Glycoprotein</keyword>
<comment type="caution">
    <text evidence="23">The sequence shown here is derived from an EMBL/GenBank/DDBJ whole genome shotgun (WGS) entry which is preliminary data.</text>
</comment>
<keyword evidence="10 17" id="KW-0418">Kinase</keyword>
<evidence type="ECO:0000256" key="12">
    <source>
        <dbReference type="ARBA" id="ARBA00023035"/>
    </source>
</evidence>
<dbReference type="InterPro" id="IPR000858">
    <property type="entry name" value="S_locus_glycoprot_dom"/>
</dbReference>
<dbReference type="Proteomes" id="UP000652761">
    <property type="component" value="Unassembled WGS sequence"/>
</dbReference>
<keyword evidence="12" id="KW-0465">Mannose-binding</keyword>
<evidence type="ECO:0000256" key="18">
    <source>
        <dbReference type="SAM" id="Phobius"/>
    </source>
</evidence>
<dbReference type="EC" id="2.7.11.1" evidence="17"/>
<evidence type="ECO:0000256" key="7">
    <source>
        <dbReference type="ARBA" id="ARBA00022729"/>
    </source>
</evidence>
<name>A0A843W8L6_COLES</name>
<dbReference type="InterPro" id="IPR001245">
    <property type="entry name" value="Ser-Thr/Tyr_kinase_cat_dom"/>
</dbReference>
<gene>
    <name evidence="23" type="ORF">Taro_036508</name>
</gene>
<evidence type="ECO:0000256" key="13">
    <source>
        <dbReference type="ARBA" id="ARBA00023157"/>
    </source>
</evidence>
<dbReference type="InterPro" id="IPR024171">
    <property type="entry name" value="SRK-like_kinase"/>
</dbReference>
<dbReference type="CDD" id="cd14066">
    <property type="entry name" value="STKc_IRAK"/>
    <property type="match status" value="1"/>
</dbReference>
<dbReference type="Pfam" id="PF01453">
    <property type="entry name" value="B_lectin"/>
    <property type="match status" value="1"/>
</dbReference>
<evidence type="ECO:0000256" key="9">
    <source>
        <dbReference type="ARBA" id="ARBA00022741"/>
    </source>
</evidence>
<evidence type="ECO:0000256" key="11">
    <source>
        <dbReference type="ARBA" id="ARBA00022840"/>
    </source>
</evidence>
<keyword evidence="18" id="KW-0812">Transmembrane</keyword>
<dbReference type="SMART" id="SM00220">
    <property type="entry name" value="S_TKc"/>
    <property type="match status" value="1"/>
</dbReference>
<dbReference type="PROSITE" id="PS50011">
    <property type="entry name" value="PROTEIN_KINASE_DOM"/>
    <property type="match status" value="1"/>
</dbReference>
<dbReference type="SUPFAM" id="SSF56112">
    <property type="entry name" value="Protein kinase-like (PK-like)"/>
    <property type="match status" value="1"/>
</dbReference>
<feature type="domain" description="Bulb-type lectin" evidence="21">
    <location>
        <begin position="26"/>
        <end position="150"/>
    </location>
</feature>
<dbReference type="InterPro" id="IPR000719">
    <property type="entry name" value="Prot_kinase_dom"/>
</dbReference>
<dbReference type="SMART" id="SM00108">
    <property type="entry name" value="B_lectin"/>
    <property type="match status" value="1"/>
</dbReference>
<dbReference type="SUPFAM" id="SSF51110">
    <property type="entry name" value="alpha-D-mannose-specific plant lectins"/>
    <property type="match status" value="1"/>
</dbReference>
<evidence type="ECO:0000256" key="5">
    <source>
        <dbReference type="ARBA" id="ARBA00022546"/>
    </source>
</evidence>
<dbReference type="GO" id="GO:0005524">
    <property type="term" value="F:ATP binding"/>
    <property type="evidence" value="ECO:0007669"/>
    <property type="project" value="UniProtKB-KW"/>
</dbReference>